<dbReference type="AlphaFoldDB" id="A0A6P8B965"/>
<feature type="domain" description="BTB" evidence="2">
    <location>
        <begin position="117"/>
        <end position="207"/>
    </location>
</feature>
<dbReference type="InterPro" id="IPR000210">
    <property type="entry name" value="BTB/POZ_dom"/>
</dbReference>
<evidence type="ECO:0000256" key="1">
    <source>
        <dbReference type="SAM" id="MobiDB-lite"/>
    </source>
</evidence>
<keyword evidence="3" id="KW-1185">Reference proteome</keyword>
<gene>
    <name evidence="4" type="ORF">PgNI_02747</name>
</gene>
<dbReference type="RefSeq" id="XP_030983737.1">
    <property type="nucleotide sequence ID" value="XM_031122804.1"/>
</dbReference>
<accession>A0A6P8B965</accession>
<dbReference type="SUPFAM" id="SSF54695">
    <property type="entry name" value="POZ domain"/>
    <property type="match status" value="1"/>
</dbReference>
<protein>
    <recommendedName>
        <fullName evidence="2">BTB domain-containing protein</fullName>
    </recommendedName>
</protein>
<dbReference type="Pfam" id="PF00651">
    <property type="entry name" value="BTB"/>
    <property type="match status" value="1"/>
</dbReference>
<evidence type="ECO:0000313" key="3">
    <source>
        <dbReference type="Proteomes" id="UP000515153"/>
    </source>
</evidence>
<reference evidence="4" key="1">
    <citation type="journal article" date="2019" name="Mol. Biol. Evol.">
        <title>Blast fungal genomes show frequent chromosomal changes, gene gains and losses, and effector gene turnover.</title>
        <authorList>
            <person name="Gomez Luciano L.B."/>
            <person name="Jason Tsai I."/>
            <person name="Chuma I."/>
            <person name="Tosa Y."/>
            <person name="Chen Y.H."/>
            <person name="Li J.Y."/>
            <person name="Li M.Y."/>
            <person name="Jade Lu M.Y."/>
            <person name="Nakayashiki H."/>
            <person name="Li W.H."/>
        </authorList>
    </citation>
    <scope>NUCLEOTIDE SEQUENCE</scope>
    <source>
        <strain evidence="4">NI907</strain>
    </source>
</reference>
<dbReference type="KEGG" id="pgri:PgNI_02747"/>
<dbReference type="GeneID" id="41957715"/>
<evidence type="ECO:0000259" key="2">
    <source>
        <dbReference type="Pfam" id="PF00651"/>
    </source>
</evidence>
<dbReference type="InterPro" id="IPR011333">
    <property type="entry name" value="SKP1/BTB/POZ_sf"/>
</dbReference>
<proteinExistence type="predicted"/>
<evidence type="ECO:0000313" key="4">
    <source>
        <dbReference type="RefSeq" id="XP_030983737.1"/>
    </source>
</evidence>
<organism evidence="3 4">
    <name type="scientific">Pyricularia grisea</name>
    <name type="common">Crabgrass-specific blast fungus</name>
    <name type="synonym">Magnaporthe grisea</name>
    <dbReference type="NCBI Taxonomy" id="148305"/>
    <lineage>
        <taxon>Eukaryota</taxon>
        <taxon>Fungi</taxon>
        <taxon>Dikarya</taxon>
        <taxon>Ascomycota</taxon>
        <taxon>Pezizomycotina</taxon>
        <taxon>Sordariomycetes</taxon>
        <taxon>Sordariomycetidae</taxon>
        <taxon>Magnaporthales</taxon>
        <taxon>Pyriculariaceae</taxon>
        <taxon>Pyricularia</taxon>
    </lineage>
</organism>
<feature type="region of interest" description="Disordered" evidence="1">
    <location>
        <begin position="32"/>
        <end position="107"/>
    </location>
</feature>
<reference evidence="4" key="3">
    <citation type="submission" date="2025-08" db="UniProtKB">
        <authorList>
            <consortium name="RefSeq"/>
        </authorList>
    </citation>
    <scope>IDENTIFICATION</scope>
    <source>
        <strain evidence="4">NI907</strain>
    </source>
</reference>
<dbReference type="Proteomes" id="UP000515153">
    <property type="component" value="Unplaced"/>
</dbReference>
<dbReference type="Gene3D" id="3.30.710.10">
    <property type="entry name" value="Potassium Channel Kv1.1, Chain A"/>
    <property type="match status" value="1"/>
</dbReference>
<reference evidence="4" key="2">
    <citation type="submission" date="2019-10" db="EMBL/GenBank/DDBJ databases">
        <authorList>
            <consortium name="NCBI Genome Project"/>
        </authorList>
    </citation>
    <scope>NUCLEOTIDE SEQUENCE</scope>
    <source>
        <strain evidence="4">NI907</strain>
    </source>
</reference>
<feature type="compositionally biased region" description="Basic residues" evidence="1">
    <location>
        <begin position="44"/>
        <end position="54"/>
    </location>
</feature>
<name>A0A6P8B965_PYRGI</name>
<sequence>MWDFEIDPDGDITLILRNPNAILTVEPADAIEPPAAVSEPTTKKDKKKTKKLKRQPNLVPNEAPTPEVLFEPPLAVEPEPTLRVQAEDDSPEAEELLGPATPPKTVTEEYIPTPQKEVRFRVSSKHLTLASSTFKIMLNGQWGEASKLEITAEDWNTEAMLILMSVIHGQNQQVPKVISLEILTNIAILVDYYECREAIDLAAEIWINKLTQPKEPSRDLVFWLFISWVFRREEVFRAMTTVALRQSKGPLQALNLPIPERIIGEYRKASDQLTENSLAFSELIDRLRCEFIGDILASLKELGSDLLQGKAGCSSACSSMMLGSLLREMNTRGLETQPGSQLTGVSFVSSMEAALEIRSPCWATKETAFGTYFREDPCNLTHMIKGKVGFEQVNGFGLTEADKGWRKLKKKLVIRDDTERQ</sequence>